<dbReference type="PANTHER" id="PTHR30328:SF54">
    <property type="entry name" value="HTH-TYPE TRANSCRIPTIONAL REPRESSOR SCO4008"/>
    <property type="match status" value="1"/>
</dbReference>
<dbReference type="InterPro" id="IPR001647">
    <property type="entry name" value="HTH_TetR"/>
</dbReference>
<dbReference type="Gene3D" id="1.10.10.60">
    <property type="entry name" value="Homeodomain-like"/>
    <property type="match status" value="1"/>
</dbReference>
<dbReference type="AlphaFoldDB" id="A0A1G7WVH7"/>
<dbReference type="InterPro" id="IPR036271">
    <property type="entry name" value="Tet_transcr_reg_TetR-rel_C_sf"/>
</dbReference>
<dbReference type="InterPro" id="IPR050109">
    <property type="entry name" value="HTH-type_TetR-like_transc_reg"/>
</dbReference>
<protein>
    <submittedName>
        <fullName evidence="4">Transcriptional regulator, TetR family</fullName>
    </submittedName>
</protein>
<evidence type="ECO:0000256" key="1">
    <source>
        <dbReference type="ARBA" id="ARBA00023125"/>
    </source>
</evidence>
<sequence length="208" mass="23611">MTKTLRNKANRELIKENILNAAIIEFSQHGYLGASTQGIALRAGMKKSQLHYYIEDKETLYSQVLEKLFASWEALFEYDQQAGDTPAQVLKKYIEMKLNFALSHPELSRIFTMEVISGGPHLDKFWPNAMSSALVKAEIIDSWVKSGEIRQLDGRLLIMNIWALTQYYADYALQAEHLLKTPIDDPSLKQQILDELVAFILTGCGLSL</sequence>
<dbReference type="PANTHER" id="PTHR30328">
    <property type="entry name" value="TRANSCRIPTIONAL REPRESSOR"/>
    <property type="match status" value="1"/>
</dbReference>
<dbReference type="SUPFAM" id="SSF48498">
    <property type="entry name" value="Tetracyclin repressor-like, C-terminal domain"/>
    <property type="match status" value="1"/>
</dbReference>
<dbReference type="InterPro" id="IPR009057">
    <property type="entry name" value="Homeodomain-like_sf"/>
</dbReference>
<dbReference type="Gene3D" id="1.10.357.10">
    <property type="entry name" value="Tetracycline Repressor, domain 2"/>
    <property type="match status" value="1"/>
</dbReference>
<dbReference type="OrthoDB" id="6860332at2"/>
<evidence type="ECO:0000256" key="2">
    <source>
        <dbReference type="PROSITE-ProRule" id="PRU00335"/>
    </source>
</evidence>
<dbReference type="RefSeq" id="WP_093269253.1">
    <property type="nucleotide sequence ID" value="NZ_FNDD01000002.1"/>
</dbReference>
<dbReference type="Proteomes" id="UP000198854">
    <property type="component" value="Unassembled WGS sequence"/>
</dbReference>
<feature type="domain" description="HTH tetR-type" evidence="3">
    <location>
        <begin position="12"/>
        <end position="72"/>
    </location>
</feature>
<dbReference type="Pfam" id="PF08362">
    <property type="entry name" value="TetR_C_3"/>
    <property type="match status" value="1"/>
</dbReference>
<name>A0A1G7WVH7_9VIBR</name>
<dbReference type="EMBL" id="FNDD01000002">
    <property type="protein sequence ID" value="SDG75923.1"/>
    <property type="molecule type" value="Genomic_DNA"/>
</dbReference>
<dbReference type="InterPro" id="IPR013573">
    <property type="entry name" value="Tscrpt_reg_YcdC_C"/>
</dbReference>
<reference evidence="4 5" key="1">
    <citation type="submission" date="2016-10" db="EMBL/GenBank/DDBJ databases">
        <authorList>
            <person name="de Groot N.N."/>
        </authorList>
    </citation>
    <scope>NUCLEOTIDE SEQUENCE [LARGE SCALE GENOMIC DNA]</scope>
    <source>
        <strain evidence="4 5">CGMCC 1.10228</strain>
    </source>
</reference>
<dbReference type="Pfam" id="PF00440">
    <property type="entry name" value="TetR_N"/>
    <property type="match status" value="1"/>
</dbReference>
<dbReference type="STRING" id="861298.SAMN04488136_102194"/>
<evidence type="ECO:0000313" key="5">
    <source>
        <dbReference type="Proteomes" id="UP000198854"/>
    </source>
</evidence>
<dbReference type="SUPFAM" id="SSF46689">
    <property type="entry name" value="Homeodomain-like"/>
    <property type="match status" value="1"/>
</dbReference>
<gene>
    <name evidence="4" type="ORF">SAMN04488136_102194</name>
</gene>
<dbReference type="GO" id="GO:0045892">
    <property type="term" value="P:negative regulation of DNA-templated transcription"/>
    <property type="evidence" value="ECO:0007669"/>
    <property type="project" value="InterPro"/>
</dbReference>
<accession>A0A1G7WVH7</accession>
<evidence type="ECO:0000313" key="4">
    <source>
        <dbReference type="EMBL" id="SDG75923.1"/>
    </source>
</evidence>
<dbReference type="PRINTS" id="PR00455">
    <property type="entry name" value="HTHTETR"/>
</dbReference>
<keyword evidence="1 2" id="KW-0238">DNA-binding</keyword>
<keyword evidence="5" id="KW-1185">Reference proteome</keyword>
<dbReference type="GO" id="GO:0003677">
    <property type="term" value="F:DNA binding"/>
    <property type="evidence" value="ECO:0007669"/>
    <property type="project" value="UniProtKB-UniRule"/>
</dbReference>
<evidence type="ECO:0000259" key="3">
    <source>
        <dbReference type="PROSITE" id="PS50977"/>
    </source>
</evidence>
<dbReference type="PROSITE" id="PS50977">
    <property type="entry name" value="HTH_TETR_2"/>
    <property type="match status" value="1"/>
</dbReference>
<feature type="DNA-binding region" description="H-T-H motif" evidence="2">
    <location>
        <begin position="35"/>
        <end position="54"/>
    </location>
</feature>
<proteinExistence type="predicted"/>
<organism evidence="4 5">
    <name type="scientific">Vibrio xiamenensis</name>
    <dbReference type="NCBI Taxonomy" id="861298"/>
    <lineage>
        <taxon>Bacteria</taxon>
        <taxon>Pseudomonadati</taxon>
        <taxon>Pseudomonadota</taxon>
        <taxon>Gammaproteobacteria</taxon>
        <taxon>Vibrionales</taxon>
        <taxon>Vibrionaceae</taxon>
        <taxon>Vibrio</taxon>
    </lineage>
</organism>